<dbReference type="Proteomes" id="UP000245720">
    <property type="component" value="Unassembled WGS sequence"/>
</dbReference>
<reference evidence="4 5" key="1">
    <citation type="submission" date="2018-05" db="EMBL/GenBank/DDBJ databases">
        <title>The Hungate 1000. A catalogue of reference genomes from the rumen microbiome.</title>
        <authorList>
            <person name="Kelly W."/>
        </authorList>
    </citation>
    <scope>NUCLEOTIDE SEQUENCE [LARGE SCALE GENOMIC DNA]</scope>
    <source>
        <strain evidence="4 5">SAb67</strain>
    </source>
</reference>
<gene>
    <name evidence="4" type="ORF">IE37_03355</name>
</gene>
<organism evidence="4 5">
    <name type="scientific">Ruminococcus flavefaciens</name>
    <dbReference type="NCBI Taxonomy" id="1265"/>
    <lineage>
        <taxon>Bacteria</taxon>
        <taxon>Bacillati</taxon>
        <taxon>Bacillota</taxon>
        <taxon>Clostridia</taxon>
        <taxon>Eubacteriales</taxon>
        <taxon>Oscillospiraceae</taxon>
        <taxon>Ruminococcus</taxon>
    </lineage>
</organism>
<proteinExistence type="predicted"/>
<dbReference type="EMBL" id="QGDI01000019">
    <property type="protein sequence ID" value="PWJ09805.1"/>
    <property type="molecule type" value="Genomic_DNA"/>
</dbReference>
<accession>A0A315YFU8</accession>
<feature type="transmembrane region" description="Helical" evidence="3">
    <location>
        <begin position="12"/>
        <end position="31"/>
    </location>
</feature>
<keyword evidence="3" id="KW-0812">Transmembrane</keyword>
<comment type="subcellular location">
    <subcellularLocation>
        <location evidence="1">Cell envelope</location>
    </subcellularLocation>
</comment>
<evidence type="ECO:0000313" key="4">
    <source>
        <dbReference type="EMBL" id="PWJ09805.1"/>
    </source>
</evidence>
<keyword evidence="3" id="KW-1133">Transmembrane helix</keyword>
<sequence>MKENMKSRAVKLFGIFLGAMLIMTIVSRMIVTQKMPVVTTTGIKSESIAHRVEVGGTIEAEKQTPVFIAEGLRVSEVFVKQGSKIGKGEHLLRLDEEYLASVTADAEKELEEFMEKGDAYADGDRTPVFTESGLRVSQVCVKKGDSVYAGQPLIRLDTDYLYRKISDMEGELDSQRLTRDGMYEAEDSRSADALSKQIDEKQRELDRYNSIWDNGGTVYSSCGGVVTDILIKAGDITMEQAVALVSSSPELSGEAERLRRRIDALKKAAEHMGYINSPAGGIITEAALRAGDLTADGAAFIISDESSGKVFTGIVPDEEVEYLKVGDKVSISAGGNARAKDQKISLMTRKGGDGCRIEVPVESDDIKLGDMAELVTTKLSDERYDCLPFETVTAEGDKGKVFYITESEGFLGKEYTVHSASCRIKEETGNMYALTDLGLTPETLIVRTSSKKLAEGMKVRPE</sequence>
<keyword evidence="2" id="KW-0175">Coiled coil</keyword>
<comment type="caution">
    <text evidence="4">The sequence shown here is derived from an EMBL/GenBank/DDBJ whole genome shotgun (WGS) entry which is preliminary data.</text>
</comment>
<dbReference type="InterPro" id="IPR050465">
    <property type="entry name" value="UPF0194_transport"/>
</dbReference>
<name>A0A315YFU8_RUMFL</name>
<dbReference type="RefSeq" id="WP_109728011.1">
    <property type="nucleotide sequence ID" value="NZ_QGDI01000019.1"/>
</dbReference>
<dbReference type="OrthoDB" id="1816654at2"/>
<dbReference type="AlphaFoldDB" id="A0A315YFU8"/>
<dbReference type="GO" id="GO:0030313">
    <property type="term" value="C:cell envelope"/>
    <property type="evidence" value="ECO:0007669"/>
    <property type="project" value="UniProtKB-SubCell"/>
</dbReference>
<evidence type="ECO:0000256" key="2">
    <source>
        <dbReference type="ARBA" id="ARBA00023054"/>
    </source>
</evidence>
<dbReference type="PANTHER" id="PTHR32347">
    <property type="entry name" value="EFFLUX SYSTEM COMPONENT YKNX-RELATED"/>
    <property type="match status" value="1"/>
</dbReference>
<evidence type="ECO:0000313" key="5">
    <source>
        <dbReference type="Proteomes" id="UP000245720"/>
    </source>
</evidence>
<keyword evidence="3" id="KW-0472">Membrane</keyword>
<dbReference type="Gene3D" id="2.40.50.100">
    <property type="match status" value="1"/>
</dbReference>
<protein>
    <submittedName>
        <fullName evidence="4">Uncharacterized protein</fullName>
    </submittedName>
</protein>
<evidence type="ECO:0000256" key="3">
    <source>
        <dbReference type="SAM" id="Phobius"/>
    </source>
</evidence>
<evidence type="ECO:0000256" key="1">
    <source>
        <dbReference type="ARBA" id="ARBA00004196"/>
    </source>
</evidence>